<feature type="domain" description="DUF4062" evidence="1">
    <location>
        <begin position="3"/>
        <end position="85"/>
    </location>
</feature>
<comment type="caution">
    <text evidence="2">The sequence shown here is derived from an EMBL/GenBank/DDBJ whole genome shotgun (WGS) entry which is preliminary data.</text>
</comment>
<dbReference type="Pfam" id="PF13271">
    <property type="entry name" value="DUF4062"/>
    <property type="match status" value="1"/>
</dbReference>
<accession>A0ABV8BW23</accession>
<dbReference type="Proteomes" id="UP001595690">
    <property type="component" value="Unassembled WGS sequence"/>
</dbReference>
<sequence>MARVYVSSTCTDLKEHREAVRSAIRRLGHEDVAMEYYVAEDKRPVDRCLEDVRSADLYIVVMAWRYGFIPPGHETSITELEYRAALTAEVPCLAFVLSDEEAWPPKLMERSPKVDEFRDELTQKRIAGLFGSKDDLARQVAEGIQKWERQDRTVEAGVDWDAYRQAVVDRYRHVRLSVIAGAQHDRMARIPLLDVFVPQQLRSGRPHYDLPDEEGGGVPAPAEDSVAVLGRERKQVILGGPGSGKSTLFHASLLAISDVAGDDRWVPPSLQDLPLVLLIELREYVLLCSQDFVAYLIAGIWEKFNVRVGEAQLVDALHNGAVVFFDGLDEIFEPAARARVIEQFRAFTGRFPHARVVVSSRIVGYDESELGLAGFEHYTLLDFGLKEIREFVPSWYEHYTFEGDERDAAGLIRRITDNARLLELAGNPLLLTMMAVIYKHQDLPEKRWQLYERCTAVLLEDWDVKRKKIDSKELLPLDFRLGGEQKAEILQNIARTMVQERSGAGHELNAIAYLPLRRIIGDYLNVQYGKPPGEAQAIAVEILNHLRERTFILAETGDGVFGFVHRTFMEYFAAKHVLAEFTGKKADYGWLRESVFRAHWRADHWREPLLLLSAMVAGHGFPIREIVTAVASEPDLSALPFAARCLGEAGTVPAEDQEWATGLAHDLVEKAAAISPKAEFGRRPEYVAEVASALASLAGFVTISEATKRRIQKYRAASVVGDRIVGFQLELAIASRAERRRAALAGLGDEDEAVRRAAVASLDRESGDEEIYQAFVEQLRKERYVRVREPLITAIDRGWPGRHDVLEAIALRAHVETSIRHLEWVTEHLATAWAGDLNAREVVLGLAKYRRLSYYDTRVSVGRALVKGWASTPGFERFLLDRIGVRAGAQRGAAIRACAMVNLELLCGWFWQNPGDYNDLTTMLDGAGSADEVVAWLRSVARSHPHGRFRVMASLVLDHLIDHSTP</sequence>
<dbReference type="InterPro" id="IPR027417">
    <property type="entry name" value="P-loop_NTPase"/>
</dbReference>
<evidence type="ECO:0000259" key="1">
    <source>
        <dbReference type="Pfam" id="PF13271"/>
    </source>
</evidence>
<dbReference type="CDD" id="cd00267">
    <property type="entry name" value="ABC_ATPase"/>
    <property type="match status" value="1"/>
</dbReference>
<organism evidence="2 3">
    <name type="scientific">Lentzea rhizosphaerae</name>
    <dbReference type="NCBI Taxonomy" id="2041025"/>
    <lineage>
        <taxon>Bacteria</taxon>
        <taxon>Bacillati</taxon>
        <taxon>Actinomycetota</taxon>
        <taxon>Actinomycetes</taxon>
        <taxon>Pseudonocardiales</taxon>
        <taxon>Pseudonocardiaceae</taxon>
        <taxon>Lentzea</taxon>
    </lineage>
</organism>
<gene>
    <name evidence="2" type="ORF">ACFOWZ_17605</name>
</gene>
<protein>
    <submittedName>
        <fullName evidence="2">DUF4062 domain-containing protein</fullName>
    </submittedName>
</protein>
<dbReference type="SUPFAM" id="SSF52540">
    <property type="entry name" value="P-loop containing nucleoside triphosphate hydrolases"/>
    <property type="match status" value="1"/>
</dbReference>
<evidence type="ECO:0000313" key="2">
    <source>
        <dbReference type="EMBL" id="MFC3893292.1"/>
    </source>
</evidence>
<dbReference type="PANTHER" id="PTHR46844:SF1">
    <property type="entry name" value="SLR5058 PROTEIN"/>
    <property type="match status" value="1"/>
</dbReference>
<dbReference type="Gene3D" id="3.40.50.300">
    <property type="entry name" value="P-loop containing nucleotide triphosphate hydrolases"/>
    <property type="match status" value="1"/>
</dbReference>
<name>A0ABV8BW23_9PSEU</name>
<evidence type="ECO:0000313" key="3">
    <source>
        <dbReference type="Proteomes" id="UP001595690"/>
    </source>
</evidence>
<dbReference type="PANTHER" id="PTHR46844">
    <property type="entry name" value="SLR5058 PROTEIN"/>
    <property type="match status" value="1"/>
</dbReference>
<dbReference type="EMBL" id="JBHRZI010000015">
    <property type="protein sequence ID" value="MFC3893292.1"/>
    <property type="molecule type" value="Genomic_DNA"/>
</dbReference>
<dbReference type="InterPro" id="IPR025139">
    <property type="entry name" value="DUF4062"/>
</dbReference>
<proteinExistence type="predicted"/>
<keyword evidence="3" id="KW-1185">Reference proteome</keyword>
<dbReference type="RefSeq" id="WP_382373723.1">
    <property type="nucleotide sequence ID" value="NZ_JBHRZI010000015.1"/>
</dbReference>
<reference evidence="3" key="1">
    <citation type="journal article" date="2019" name="Int. J. Syst. Evol. Microbiol.">
        <title>The Global Catalogue of Microorganisms (GCM) 10K type strain sequencing project: providing services to taxonomists for standard genome sequencing and annotation.</title>
        <authorList>
            <consortium name="The Broad Institute Genomics Platform"/>
            <consortium name="The Broad Institute Genome Sequencing Center for Infectious Disease"/>
            <person name="Wu L."/>
            <person name="Ma J."/>
        </authorList>
    </citation>
    <scope>NUCLEOTIDE SEQUENCE [LARGE SCALE GENOMIC DNA]</scope>
    <source>
        <strain evidence="3">CGMCC 4.7405</strain>
    </source>
</reference>